<dbReference type="SMART" id="SM00248">
    <property type="entry name" value="ANK"/>
    <property type="match status" value="2"/>
</dbReference>
<dbReference type="SUPFAM" id="SSF52540">
    <property type="entry name" value="P-loop containing nucleoside triphosphate hydrolases"/>
    <property type="match status" value="1"/>
</dbReference>
<dbReference type="Gene3D" id="1.25.10.10">
    <property type="entry name" value="Leucine-rich Repeat Variant"/>
    <property type="match status" value="1"/>
</dbReference>
<dbReference type="GO" id="GO:0005525">
    <property type="term" value="F:GTP binding"/>
    <property type="evidence" value="ECO:0007669"/>
    <property type="project" value="UniProtKB-KW"/>
</dbReference>
<protein>
    <recommendedName>
        <fullName evidence="2">non-specific serine/threonine protein kinase</fullName>
        <ecNumber evidence="2">2.7.11.1</ecNumber>
    </recommendedName>
</protein>
<dbReference type="PANTHER" id="PTHR48005">
    <property type="entry name" value="LEUCINE RICH REPEAT KINASE 2"/>
    <property type="match status" value="1"/>
</dbReference>
<dbReference type="SMART" id="SM00220">
    <property type="entry name" value="S_TKc"/>
    <property type="match status" value="1"/>
</dbReference>
<dbReference type="InterPro" id="IPR056602">
    <property type="entry name" value="Beta-prop_LRRK2"/>
</dbReference>
<dbReference type="InterPro" id="IPR001611">
    <property type="entry name" value="Leu-rich_rpt"/>
</dbReference>
<dbReference type="Gene3D" id="1.10.510.10">
    <property type="entry name" value="Transferase(Phosphotransferase) domain 1"/>
    <property type="match status" value="1"/>
</dbReference>
<keyword evidence="3" id="KW-0723">Serine/threonine-protein kinase</keyword>
<comment type="cofactor">
    <cofactor evidence="1">
        <name>Mg(2+)</name>
        <dbReference type="ChEBI" id="CHEBI:18420"/>
    </cofactor>
</comment>
<dbReference type="Pfam" id="PF25497">
    <property type="entry name" value="COR-B"/>
    <property type="match status" value="1"/>
</dbReference>
<dbReference type="Pfam" id="PF23744">
    <property type="entry name" value="ARM_LRRK2"/>
    <property type="match status" value="1"/>
</dbReference>
<evidence type="ECO:0000256" key="5">
    <source>
        <dbReference type="ARBA" id="ARBA00022679"/>
    </source>
</evidence>
<dbReference type="PROSITE" id="PS51450">
    <property type="entry name" value="LRR"/>
    <property type="match status" value="2"/>
</dbReference>
<evidence type="ECO:0000256" key="2">
    <source>
        <dbReference type="ARBA" id="ARBA00012513"/>
    </source>
</evidence>
<dbReference type="PROSITE" id="PS50011">
    <property type="entry name" value="PROTEIN_KINASE_DOM"/>
    <property type="match status" value="1"/>
</dbReference>
<keyword evidence="4" id="KW-0433">Leucine-rich repeat</keyword>
<dbReference type="Pfam" id="PF08477">
    <property type="entry name" value="Roc"/>
    <property type="match status" value="1"/>
</dbReference>
<dbReference type="SUPFAM" id="SSF50978">
    <property type="entry name" value="WD40 repeat-like"/>
    <property type="match status" value="1"/>
</dbReference>
<evidence type="ECO:0000256" key="4">
    <source>
        <dbReference type="ARBA" id="ARBA00022614"/>
    </source>
</evidence>
<keyword evidence="8" id="KW-0418">Kinase</keyword>
<dbReference type="Gene3D" id="3.30.70.1390">
    <property type="entry name" value="ROC domain from the Parkinson's disease-associated leucine-rich repeat kinase 2"/>
    <property type="match status" value="1"/>
</dbReference>
<evidence type="ECO:0000256" key="7">
    <source>
        <dbReference type="ARBA" id="ARBA00022741"/>
    </source>
</evidence>
<dbReference type="KEGG" id="obi:106869154"/>
<dbReference type="Pfam" id="PF23745">
    <property type="entry name" value="ANK_LRRK2"/>
    <property type="match status" value="1"/>
</dbReference>
<dbReference type="Gene3D" id="3.80.10.10">
    <property type="entry name" value="Ribonuclease Inhibitor"/>
    <property type="match status" value="2"/>
</dbReference>
<evidence type="ECO:0000256" key="10">
    <source>
        <dbReference type="ARBA" id="ARBA00023134"/>
    </source>
</evidence>
<evidence type="ECO:0000259" key="15">
    <source>
        <dbReference type="PROSITE" id="PS51424"/>
    </source>
</evidence>
<organism evidence="16">
    <name type="scientific">Octopus bimaculoides</name>
    <name type="common">California two-spotted octopus</name>
    <dbReference type="NCBI Taxonomy" id="37653"/>
    <lineage>
        <taxon>Eukaryota</taxon>
        <taxon>Metazoa</taxon>
        <taxon>Spiralia</taxon>
        <taxon>Lophotrochozoa</taxon>
        <taxon>Mollusca</taxon>
        <taxon>Cephalopoda</taxon>
        <taxon>Coleoidea</taxon>
        <taxon>Octopodiformes</taxon>
        <taxon>Octopoda</taxon>
        <taxon>Incirrata</taxon>
        <taxon>Octopodidae</taxon>
        <taxon>Octopus</taxon>
    </lineage>
</organism>
<evidence type="ECO:0000313" key="16">
    <source>
        <dbReference type="EMBL" id="KOF91604.1"/>
    </source>
</evidence>
<dbReference type="GO" id="GO:0009966">
    <property type="term" value="P:regulation of signal transduction"/>
    <property type="evidence" value="ECO:0007669"/>
    <property type="project" value="UniProtKB-ARBA"/>
</dbReference>
<dbReference type="OrthoDB" id="1866797at2759"/>
<dbReference type="SUPFAM" id="SSF52058">
    <property type="entry name" value="L domain-like"/>
    <property type="match status" value="1"/>
</dbReference>
<keyword evidence="6" id="KW-0677">Repeat</keyword>
<dbReference type="Pfam" id="PF13855">
    <property type="entry name" value="LRR_8"/>
    <property type="match status" value="2"/>
</dbReference>
<keyword evidence="5" id="KW-0808">Transferase</keyword>
<reference evidence="16" key="1">
    <citation type="submission" date="2015-07" db="EMBL/GenBank/DDBJ databases">
        <title>MeaNS - Measles Nucleotide Surveillance Program.</title>
        <authorList>
            <person name="Tran T."/>
            <person name="Druce J."/>
        </authorList>
    </citation>
    <scope>NUCLEOTIDE SEQUENCE</scope>
    <source>
        <strain evidence="16">UCB-OBI-ISO-001</strain>
        <tissue evidence="16">Gonad</tissue>
    </source>
</reference>
<dbReference type="InterPro" id="IPR027417">
    <property type="entry name" value="P-loop_NTPase"/>
</dbReference>
<dbReference type="InterPro" id="IPR036770">
    <property type="entry name" value="Ankyrin_rpt-contain_sf"/>
</dbReference>
<dbReference type="InterPro" id="IPR015943">
    <property type="entry name" value="WD40/YVTN_repeat-like_dom_sf"/>
</dbReference>
<dbReference type="Pfam" id="PF16095">
    <property type="entry name" value="COR-A"/>
    <property type="match status" value="1"/>
</dbReference>
<dbReference type="InterPro" id="IPR003591">
    <property type="entry name" value="Leu-rich_rpt_typical-subtyp"/>
</dbReference>
<dbReference type="InterPro" id="IPR056593">
    <property type="entry name" value="ANK_LRRK2"/>
</dbReference>
<dbReference type="PANTHER" id="PTHR48005:SF13">
    <property type="entry name" value="SERINE_THREONINE-PROTEIN KINASE DDB_G0278509-RELATED"/>
    <property type="match status" value="1"/>
</dbReference>
<evidence type="ECO:0000259" key="14">
    <source>
        <dbReference type="PROSITE" id="PS50011"/>
    </source>
</evidence>
<proteinExistence type="predicted"/>
<dbReference type="SUPFAM" id="SSF48403">
    <property type="entry name" value="Ankyrin repeat"/>
    <property type="match status" value="1"/>
</dbReference>
<dbReference type="InterPro" id="IPR020859">
    <property type="entry name" value="ROC"/>
</dbReference>
<dbReference type="InterPro" id="IPR017441">
    <property type="entry name" value="Protein_kinase_ATP_BS"/>
</dbReference>
<dbReference type="Gene3D" id="2.130.10.10">
    <property type="entry name" value="YVTN repeat-like/Quinoprotein amine dehydrogenase"/>
    <property type="match status" value="1"/>
</dbReference>
<dbReference type="GO" id="GO:0005524">
    <property type="term" value="F:ATP binding"/>
    <property type="evidence" value="ECO:0007669"/>
    <property type="project" value="UniProtKB-UniRule"/>
</dbReference>
<dbReference type="Pfam" id="PF23748">
    <property type="entry name" value="Beta-prop_LRRK2"/>
    <property type="match status" value="1"/>
</dbReference>
<keyword evidence="7 13" id="KW-0547">Nucleotide-binding</keyword>
<feature type="domain" description="Roc" evidence="15">
    <location>
        <begin position="1365"/>
        <end position="1546"/>
    </location>
</feature>
<feature type="domain" description="Protein kinase" evidence="14">
    <location>
        <begin position="1910"/>
        <end position="2169"/>
    </location>
</feature>
<dbReference type="STRING" id="37653.A0A0L8HQY5"/>
<dbReference type="SUPFAM" id="SSF48371">
    <property type="entry name" value="ARM repeat"/>
    <property type="match status" value="1"/>
</dbReference>
<dbReference type="InterPro" id="IPR051420">
    <property type="entry name" value="Ser_Thr_Kinases_DiverseReg"/>
</dbReference>
<comment type="catalytic activity">
    <reaction evidence="11">
        <text>L-threonyl-[protein] + ATP = O-phospho-L-threonyl-[protein] + ADP + H(+)</text>
        <dbReference type="Rhea" id="RHEA:46608"/>
        <dbReference type="Rhea" id="RHEA-COMP:11060"/>
        <dbReference type="Rhea" id="RHEA-COMP:11605"/>
        <dbReference type="ChEBI" id="CHEBI:15378"/>
        <dbReference type="ChEBI" id="CHEBI:30013"/>
        <dbReference type="ChEBI" id="CHEBI:30616"/>
        <dbReference type="ChEBI" id="CHEBI:61977"/>
        <dbReference type="ChEBI" id="CHEBI:456216"/>
        <dbReference type="EC" id="2.7.11.1"/>
    </reaction>
</comment>
<evidence type="ECO:0000256" key="13">
    <source>
        <dbReference type="PROSITE-ProRule" id="PRU10141"/>
    </source>
</evidence>
<evidence type="ECO:0000256" key="12">
    <source>
        <dbReference type="ARBA" id="ARBA00048679"/>
    </source>
</evidence>
<dbReference type="InterPro" id="IPR057263">
    <property type="entry name" value="COR-B"/>
</dbReference>
<evidence type="ECO:0000256" key="11">
    <source>
        <dbReference type="ARBA" id="ARBA00047899"/>
    </source>
</evidence>
<feature type="binding site" evidence="13">
    <location>
        <position position="1937"/>
    </location>
    <ligand>
        <name>ATP</name>
        <dbReference type="ChEBI" id="CHEBI:30616"/>
    </ligand>
</feature>
<accession>A0A0L8HQY5</accession>
<dbReference type="InterPro" id="IPR000719">
    <property type="entry name" value="Prot_kinase_dom"/>
</dbReference>
<dbReference type="OMA" id="FIVECMV"/>
<dbReference type="InterPro" id="IPR056597">
    <property type="entry name" value="ARM_LRRK2"/>
</dbReference>
<dbReference type="InterPro" id="IPR008271">
    <property type="entry name" value="Ser/Thr_kinase_AS"/>
</dbReference>
<dbReference type="InterPro" id="IPR002110">
    <property type="entry name" value="Ankyrin_rpt"/>
</dbReference>
<evidence type="ECO:0000256" key="6">
    <source>
        <dbReference type="ARBA" id="ARBA00022737"/>
    </source>
</evidence>
<dbReference type="EMBL" id="KQ417501">
    <property type="protein sequence ID" value="KOF91604.1"/>
    <property type="molecule type" value="Genomic_DNA"/>
</dbReference>
<gene>
    <name evidence="16" type="ORF">OCBIM_22008422mg</name>
</gene>
<dbReference type="Gene3D" id="3.40.50.300">
    <property type="entry name" value="P-loop containing nucleotide triphosphate hydrolases"/>
    <property type="match status" value="1"/>
</dbReference>
<dbReference type="SMART" id="SM00369">
    <property type="entry name" value="LRR_TYP"/>
    <property type="match status" value="8"/>
</dbReference>
<dbReference type="EC" id="2.7.11.1" evidence="2"/>
<sequence>MIVHCEPREIFLPSHVSISDVSSCLLDKNSTEKTIVETCQAAIVSLSQLEQDEPYFSVKIILQALLNLFKEQLKTNDLVIKQHLQNCVIENICVLMTSRIKDYQLQQMNFLILERCLWWNVSKVEIDYQSLPKLVMNTMQEHLTDEIIQASGMKLMKLFVNKSILVNVDQKEVAELSLVLLAGFKESVDVQTAALQTLNQLFQSEVLPLDFFVSNLHIFDALCFQNLLKQDIFEAVLPIYSIISCSSEYLCHTLIENNIHEHLCTILCKYLKNESLLEMIMKMLVNLENKSVFCYLADTGFIARDLSKILRDYSENICITIEGLKLLKIAVSFHCVDQIEKWIFPIYNSLFKHMVSSKVQIIGYKTVVEILKNYPEFIDSVGEDSTKNQYPVHTLCLGTILQQNEDSNIYVTACEAIYWLAAGNYQVSDLFMLKNTYQQILEIMQNHQSNAAVVLSGCRALRALCLFRPYNERLQITQYICIKELFENLFTSFIDNPAILMEAMCVLANLLECNIKVLSTENYCSFYNIISAMKQFSDYVLIQESALEVLTVASKSDGVLLQLQQEGIVKLFIDIMARFTENLCIQRKALYLLQLVLSKDLSSQLYVKMAKVIINLMYTYPLVSSIQIECCILILLHQNLEAYPDKHIFINQKCQTPIFSNALHSSPNSELFDSACRCLKSLCNGINKSVMLIYACAEGRYIEAECLLSLGADVNFKHKAYTPLLHACGNGDEHIVRLILEKPVSDILTPLKVAIENKYHTIVGILLLYIGQKEQDGAILWNGLGLGSFNFDWLIPTFVGDHYIKHPSAGKGKRLARKIQSIHKSGKNPSYSTYNRYFSHDSGSSYSSSSSDESNGSDIHFIEWKRTTLSGSMSPFHINDPRVDTVGYCRGKSSLYLSQLSHEPWLRKSCFLTDTSQPEIGCLAPEDAAIYCDIQLKSKDKNLTFSILEGKKFKFYNISPAKEREFHSDEECSNSDDFQKTFYRRKSPSLIVKSKKIVTNSHVAQKHFTLNLADNNISDFISATLRNAVHQKCLQFLQKLNISNNQLDTISEDFFNFLPELKELDMSNNNLQKFPTAVLNCSHLETLKIKHNKIEDFEVISCAASPVLFSLKKLNLSGNTLKQFPSWLTEHFPGLEYLYLKNMKMTVIENKPLQLRRLLKLNLSGNQITTVPELFFIGCNKLTIFKMNENNLEKLPSEKILNELPMLHSLHLNHNNLGTKEPWYLPKFILKLRSLVCLDLRFNSLTNICPPAMWACEELKKLYISDNLIYDLDLSKGAKNWSNLEVLDISHNFLSNLPRQIGYLESLRSLNFSYNKGITCLPDELGACDKIWEMPLDGLEISLSNTLMKGRVRDIILDLSYRLKNCQRQYSMKMMVMGYGGHGKTTLIRSLMKEKKQATDTATVGIVVKSWIYKHYRHKKTVNYCITTWDFAGQEDFYSTHQCFISRQAIYLVVFDLRHKQTDILKCWLANIQAQAPGCPVLVVGTHYDLIPHDDESIQEIKNKIFQFQKMPHFPKIYDVIMVDTRTENKTMEHLRNTIKFVIDSYKVHGEPVMGQKVPANYLKLGEVVTNTAATLKNGYPVLNYQEMMTLLKMYQLNMSQEEFNQAVHFLDNTGVLRHFDEAGHQLKDLFFIDPAWLCRMLAQIVTVKQINPYVTEQGTIHKKHLKMLFTGKIIDSESNYVFPPSHIPQYIKLLEKFEIALPKNQDELLIPCRLPTIPPQVKIPQTNFISRIYRMPLAPTGIWMRLLARLIAFFQKPTLFSATVPKEIEYYCRGLYVYWSDNMYFHLEMYQAENDEIHIKVPANHGSRLMGEIADHIDSLIEEWYPGLLATDIFGNKTVQILAPCPHCPEENKHLFDLEYLVEQSDKTSFLKCPNHDGIVLLSLVAPDITLNDLDKEFHLQQEQFQLQKISKNLLGKGEYGVVYQATYRNSPVAVKLFLNNAINHPHKILRKETTILRRLKHPSVVCLLAVGLKPRMMVMELATYGSLGHALASRKIVSVTLAHRIALQIAEGLMYLHGLQIIYRDLKPANVLVFSLSTTCLINVKISDYGISQLNTFYGLIANEGTPGYQAPEVIKKENYSFQADIFSYGVLLYSLLSGGKHPYGHLLHPSEMEQAILNGERISLILCNKFGSWPDMLDLLSQCLMYVPNDRPTSKELCTCLRNPEMLCLKDIKPVSKSFPPACMTFQKNNTEENELWLTCDSETKMELSWLELNNTAVNLQGFIVNIQTPLCLHTAKHVILLGCINGSIAVFDAEKKILLHSSVQLLDSVLCICSYRRFDFTEFILAGTANGYVAVFKLDSLIEKGNNSPIYLHSFGLNEPVLCIQQHGDSIYASCGIFVYKLHFSSSEFDSEIYDRDDCFCFTARKMKRKYDGSCLSIIDENTQMINKMMFHDKMMYITHRSSSTVEMWDISKECLRNCVNIIHFLDTETNMSRITATCFHAATKILWIGTGGGHLVLLDCYSLQPLMTLHRHIGPIRSLLSLSDKGNSSGTGSSSQIICGSYGFRPQLGLNRKADLFGCISFWDADFPNQLPNYVENLKKRAELVEQMAQQQSHMNF</sequence>
<dbReference type="InterPro" id="IPR011009">
    <property type="entry name" value="Kinase-like_dom_sf"/>
</dbReference>
<dbReference type="InterPro" id="IPR016024">
    <property type="entry name" value="ARM-type_fold"/>
</dbReference>
<comment type="catalytic activity">
    <reaction evidence="12">
        <text>L-seryl-[protein] + ATP = O-phospho-L-seryl-[protein] + ADP + H(+)</text>
        <dbReference type="Rhea" id="RHEA:17989"/>
        <dbReference type="Rhea" id="RHEA-COMP:9863"/>
        <dbReference type="Rhea" id="RHEA-COMP:11604"/>
        <dbReference type="ChEBI" id="CHEBI:15378"/>
        <dbReference type="ChEBI" id="CHEBI:29999"/>
        <dbReference type="ChEBI" id="CHEBI:30616"/>
        <dbReference type="ChEBI" id="CHEBI:83421"/>
        <dbReference type="ChEBI" id="CHEBI:456216"/>
        <dbReference type="EC" id="2.7.11.1"/>
    </reaction>
</comment>
<evidence type="ECO:0000256" key="3">
    <source>
        <dbReference type="ARBA" id="ARBA00022527"/>
    </source>
</evidence>
<dbReference type="PROSITE" id="PS00108">
    <property type="entry name" value="PROTEIN_KINASE_ST"/>
    <property type="match status" value="1"/>
</dbReference>
<dbReference type="GO" id="GO:0005737">
    <property type="term" value="C:cytoplasm"/>
    <property type="evidence" value="ECO:0007669"/>
    <property type="project" value="UniProtKB-ARBA"/>
</dbReference>
<dbReference type="InterPro" id="IPR036322">
    <property type="entry name" value="WD40_repeat_dom_sf"/>
</dbReference>
<dbReference type="Pfam" id="PF00069">
    <property type="entry name" value="Pkinase"/>
    <property type="match status" value="1"/>
</dbReference>
<dbReference type="PROSITE" id="PS00107">
    <property type="entry name" value="PROTEIN_KINASE_ATP"/>
    <property type="match status" value="1"/>
</dbReference>
<name>A0A0L8HQY5_OCTBM</name>
<dbReference type="Gene3D" id="1.25.40.20">
    <property type="entry name" value="Ankyrin repeat-containing domain"/>
    <property type="match status" value="1"/>
</dbReference>
<dbReference type="SMART" id="SM00364">
    <property type="entry name" value="LRR_BAC"/>
    <property type="match status" value="6"/>
</dbReference>
<dbReference type="SUPFAM" id="SSF56112">
    <property type="entry name" value="Protein kinase-like (PK-like)"/>
    <property type="match status" value="1"/>
</dbReference>
<evidence type="ECO:0000256" key="1">
    <source>
        <dbReference type="ARBA" id="ARBA00001946"/>
    </source>
</evidence>
<keyword evidence="10" id="KW-0342">GTP-binding</keyword>
<dbReference type="InterPro" id="IPR032675">
    <property type="entry name" value="LRR_dom_sf"/>
</dbReference>
<evidence type="ECO:0000256" key="9">
    <source>
        <dbReference type="ARBA" id="ARBA00022840"/>
    </source>
</evidence>
<dbReference type="InterPro" id="IPR032171">
    <property type="entry name" value="COR-A"/>
</dbReference>
<dbReference type="GO" id="GO:0004674">
    <property type="term" value="F:protein serine/threonine kinase activity"/>
    <property type="evidence" value="ECO:0007669"/>
    <property type="project" value="UniProtKB-KW"/>
</dbReference>
<evidence type="ECO:0000256" key="8">
    <source>
        <dbReference type="ARBA" id="ARBA00022777"/>
    </source>
</evidence>
<dbReference type="PROSITE" id="PS51424">
    <property type="entry name" value="ROC"/>
    <property type="match status" value="1"/>
</dbReference>
<dbReference type="InterPro" id="IPR011989">
    <property type="entry name" value="ARM-like"/>
</dbReference>
<keyword evidence="9 13" id="KW-0067">ATP-binding</keyword>